<protein>
    <submittedName>
        <fullName evidence="1">Uncharacterized protein</fullName>
    </submittedName>
</protein>
<dbReference type="Proteomes" id="UP000018817">
    <property type="component" value="Unassembled WGS sequence"/>
</dbReference>
<dbReference type="OrthoDB" id="74957at2759"/>
<dbReference type="EMBL" id="KI669569">
    <property type="protein sequence ID" value="ETN16081.1"/>
    <property type="molecule type" value="Genomic_DNA"/>
</dbReference>
<evidence type="ECO:0000313" key="1">
    <source>
        <dbReference type="EMBL" id="ETN16081.1"/>
    </source>
</evidence>
<organism evidence="1 2">
    <name type="scientific">Phytophthora nicotianae (strain INRA-310)</name>
    <name type="common">Phytophthora parasitica</name>
    <dbReference type="NCBI Taxonomy" id="761204"/>
    <lineage>
        <taxon>Eukaryota</taxon>
        <taxon>Sar</taxon>
        <taxon>Stramenopiles</taxon>
        <taxon>Oomycota</taxon>
        <taxon>Peronosporomycetes</taxon>
        <taxon>Peronosporales</taxon>
        <taxon>Peronosporaceae</taxon>
        <taxon>Phytophthora</taxon>
    </lineage>
</organism>
<gene>
    <name evidence="1" type="ORF">PPTG_06309</name>
</gene>
<dbReference type="AlphaFoldDB" id="W2QSY2"/>
<reference evidence="2" key="1">
    <citation type="submission" date="2011-12" db="EMBL/GenBank/DDBJ databases">
        <authorList>
            <consortium name="The Broad Institute Genome Sequencing Platform"/>
            <person name="Russ C."/>
            <person name="Tyler B."/>
            <person name="Panabieres F."/>
            <person name="Shan W."/>
            <person name="Tripathy S."/>
            <person name="Grunwald N."/>
            <person name="Machado M."/>
            <person name="Young S.K."/>
            <person name="Zeng Q."/>
            <person name="Gargeya S."/>
            <person name="Fitzgerald M."/>
            <person name="Haas B."/>
            <person name="Abouelleil A."/>
            <person name="Alvarado L."/>
            <person name="Arachchi H.M."/>
            <person name="Berlin A."/>
            <person name="Chapman S.B."/>
            <person name="Gearin G."/>
            <person name="Goldberg J."/>
            <person name="Griggs A."/>
            <person name="Gujja S."/>
            <person name="Hansen M."/>
            <person name="Heiman D."/>
            <person name="Howarth C."/>
            <person name="Larimer J."/>
            <person name="Lui A."/>
            <person name="MacDonald P.J.P."/>
            <person name="McCowen C."/>
            <person name="Montmayeur A."/>
            <person name="Murphy C."/>
            <person name="Neiman D."/>
            <person name="Pearson M."/>
            <person name="Priest M."/>
            <person name="Roberts A."/>
            <person name="Saif S."/>
            <person name="Shea T."/>
            <person name="Sisk P."/>
            <person name="Stolte C."/>
            <person name="Sykes S."/>
            <person name="Wortman J."/>
            <person name="Nusbaum C."/>
            <person name="Birren B."/>
        </authorList>
    </citation>
    <scope>NUCLEOTIDE SEQUENCE [LARGE SCALE GENOMIC DNA]</scope>
    <source>
        <strain evidence="2">INRA-310</strain>
    </source>
</reference>
<dbReference type="STRING" id="761204.W2QSY2"/>
<sequence length="561" mass="63770">MRFKDVVARAPNAATFDPMVSGHGDLPIHDAAKTWEDYQSSRAEAVNSIVFQDYGKYRLEMDAFGNSTSGTITTELTLDNLAKANDLVQQHFDFGEQAENDDCSGNNRCDLHQFSKKNFFETKYSRYSHDESISCFDKDLVLEHILNYDKLSVNPLKQSNGTCYDEVSPVPAGQCTRCCKMSTALREFWMDYRCGSDYDVRYCEGDSDQSCTFEQCVVVNGDTLATITARIKPGVVTESKQVLHHLHQEDYQTVTQVHRALKCTSYYGDDGQCVYMAKLSELIETTQTVNFDEEFNVNDIVYWQLWETRRKTSAETGCKWSTCDAVYDDGDVLTFSDPETKLSIEEWTQCGLVHWFFFFFTFTRYQRRGHLQTLCDFAELTFDFHSNVGLQYLRTELRMNVSEVVCTGALENRTSVKIFKVTKDFPEIVTGFGVEMLHIPNTEAITNVEVSCDFTHVGYGNAVHKKTCGRSFSISDCKGPQFDVLNTKCGYDACAGIENLDCMKHAVGTSYEARKRLPAAVLFFLSICDCFALRKGKATFYSMAMFTDRCGNSFFRREIPA</sequence>
<dbReference type="GeneID" id="20176289"/>
<proteinExistence type="predicted"/>
<dbReference type="VEuPathDB" id="FungiDB:PPTG_06309"/>
<name>W2QSY2_PHYN3</name>
<evidence type="ECO:0000313" key="2">
    <source>
        <dbReference type="Proteomes" id="UP000018817"/>
    </source>
</evidence>
<dbReference type="RefSeq" id="XP_008898459.1">
    <property type="nucleotide sequence ID" value="XM_008900211.1"/>
</dbReference>
<accession>W2QSY2</accession>
<reference evidence="1 2" key="2">
    <citation type="submission" date="2013-11" db="EMBL/GenBank/DDBJ databases">
        <title>The Genome Sequence of Phytophthora parasitica INRA-310.</title>
        <authorList>
            <consortium name="The Broad Institute Genomics Platform"/>
            <person name="Russ C."/>
            <person name="Tyler B."/>
            <person name="Panabieres F."/>
            <person name="Shan W."/>
            <person name="Tripathy S."/>
            <person name="Grunwald N."/>
            <person name="Machado M."/>
            <person name="Johnson C.S."/>
            <person name="Arredondo F."/>
            <person name="Hong C."/>
            <person name="Coffey M."/>
            <person name="Young S.K."/>
            <person name="Zeng Q."/>
            <person name="Gargeya S."/>
            <person name="Fitzgerald M."/>
            <person name="Abouelleil A."/>
            <person name="Alvarado L."/>
            <person name="Chapman S.B."/>
            <person name="Gainer-Dewar J."/>
            <person name="Goldberg J."/>
            <person name="Griggs A."/>
            <person name="Gujja S."/>
            <person name="Hansen M."/>
            <person name="Howarth C."/>
            <person name="Imamovic A."/>
            <person name="Ireland A."/>
            <person name="Larimer J."/>
            <person name="McCowan C."/>
            <person name="Murphy C."/>
            <person name="Pearson M."/>
            <person name="Poon T.W."/>
            <person name="Priest M."/>
            <person name="Roberts A."/>
            <person name="Saif S."/>
            <person name="Shea T."/>
            <person name="Sykes S."/>
            <person name="Wortman J."/>
            <person name="Nusbaum C."/>
            <person name="Birren B."/>
        </authorList>
    </citation>
    <scope>NUCLEOTIDE SEQUENCE [LARGE SCALE GENOMIC DNA]</scope>
    <source>
        <strain evidence="1 2">INRA-310</strain>
    </source>
</reference>